<organism evidence="1 2">
    <name type="scientific">Araneus ventricosus</name>
    <name type="common">Orbweaver spider</name>
    <name type="synonym">Epeira ventricosa</name>
    <dbReference type="NCBI Taxonomy" id="182803"/>
    <lineage>
        <taxon>Eukaryota</taxon>
        <taxon>Metazoa</taxon>
        <taxon>Ecdysozoa</taxon>
        <taxon>Arthropoda</taxon>
        <taxon>Chelicerata</taxon>
        <taxon>Arachnida</taxon>
        <taxon>Araneae</taxon>
        <taxon>Araneomorphae</taxon>
        <taxon>Entelegynae</taxon>
        <taxon>Araneoidea</taxon>
        <taxon>Araneidae</taxon>
        <taxon>Araneus</taxon>
    </lineage>
</organism>
<keyword evidence="2" id="KW-1185">Reference proteome</keyword>
<feature type="non-terminal residue" evidence="1">
    <location>
        <position position="1"/>
    </location>
</feature>
<accession>A0A4Y2ILE3</accession>
<comment type="caution">
    <text evidence="1">The sequence shown here is derived from an EMBL/GenBank/DDBJ whole genome shotgun (WGS) entry which is preliminary data.</text>
</comment>
<dbReference type="EMBL" id="BGPR01002729">
    <property type="protein sequence ID" value="GBM78032.1"/>
    <property type="molecule type" value="Genomic_DNA"/>
</dbReference>
<reference evidence="1 2" key="1">
    <citation type="journal article" date="2019" name="Sci. Rep.">
        <title>Orb-weaving spider Araneus ventricosus genome elucidates the spidroin gene catalogue.</title>
        <authorList>
            <person name="Kono N."/>
            <person name="Nakamura H."/>
            <person name="Ohtoshi R."/>
            <person name="Moran D.A.P."/>
            <person name="Shinohara A."/>
            <person name="Yoshida Y."/>
            <person name="Fujiwara M."/>
            <person name="Mori M."/>
            <person name="Tomita M."/>
            <person name="Arakawa K."/>
        </authorList>
    </citation>
    <scope>NUCLEOTIDE SEQUENCE [LARGE SCALE GENOMIC DNA]</scope>
</reference>
<dbReference type="AlphaFoldDB" id="A0A4Y2ILE3"/>
<protein>
    <submittedName>
        <fullName evidence="1">Uncharacterized protein</fullName>
    </submittedName>
</protein>
<dbReference type="Proteomes" id="UP000499080">
    <property type="component" value="Unassembled WGS sequence"/>
</dbReference>
<name>A0A4Y2ILE3_ARAVE</name>
<proteinExistence type="predicted"/>
<evidence type="ECO:0000313" key="1">
    <source>
        <dbReference type="EMBL" id="GBM78032.1"/>
    </source>
</evidence>
<evidence type="ECO:0000313" key="2">
    <source>
        <dbReference type="Proteomes" id="UP000499080"/>
    </source>
</evidence>
<sequence>NGQIVRERDWLYVIRDCVFPPYSVGRGKTMNEAMKWKRGGDARDAMGVSMFQGPDFGRIVTYIVIFDFLSS</sequence>
<gene>
    <name evidence="1" type="ORF">AVEN_217953_1</name>
</gene>